<dbReference type="CDD" id="cd01012">
    <property type="entry name" value="YcaC_related"/>
    <property type="match status" value="1"/>
</dbReference>
<dbReference type="GO" id="GO:0016787">
    <property type="term" value="F:hydrolase activity"/>
    <property type="evidence" value="ECO:0007669"/>
    <property type="project" value="UniProtKB-KW"/>
</dbReference>
<dbReference type="SUPFAM" id="SSF52499">
    <property type="entry name" value="Isochorismatase-like hydrolases"/>
    <property type="match status" value="1"/>
</dbReference>
<evidence type="ECO:0000313" key="3">
    <source>
        <dbReference type="Proteomes" id="UP000260351"/>
    </source>
</evidence>
<dbReference type="Proteomes" id="UP000260351">
    <property type="component" value="Unassembled WGS sequence"/>
</dbReference>
<keyword evidence="3" id="KW-1185">Reference proteome</keyword>
<dbReference type="InterPro" id="IPR000868">
    <property type="entry name" value="Isochorismatase-like_dom"/>
</dbReference>
<gene>
    <name evidence="2" type="ORF">DZC52_07695</name>
</gene>
<protein>
    <submittedName>
        <fullName evidence="2">Hydrolase</fullName>
    </submittedName>
</protein>
<name>A0A3E1K948_9GAMM</name>
<evidence type="ECO:0000313" key="2">
    <source>
        <dbReference type="EMBL" id="RFF30603.1"/>
    </source>
</evidence>
<dbReference type="InterPro" id="IPR050993">
    <property type="entry name" value="Isochorismatase_domain"/>
</dbReference>
<accession>A0A3E1K948</accession>
<sequence length="185" mass="20528">MEKTPDHPTPENALLVLVDVQGKLARLMHESEAMIRQQGVLIEGCKLLEVPIVWAEQLPDKLGPTVPELAGRLESYSPCAKGSFGCWGDDGLRQSIRDSGRDRILLAGIEAHVCVWQTAAALRAENHEVHLIADAVSSRSAFNRDIAFRRMEAAGVHLSNVEMVLFELMKDAGHPRFRDVTRLLK</sequence>
<reference evidence="2 3" key="1">
    <citation type="submission" date="2018-08" db="EMBL/GenBank/DDBJ databases">
        <title>Wenzhouxiangella salilacus sp. nov., a novel bacterium isolated from a saline lake in Xinjiang Province, China.</title>
        <authorList>
            <person name="Han S."/>
        </authorList>
    </citation>
    <scope>NUCLEOTIDE SEQUENCE [LARGE SCALE GENOMIC DNA]</scope>
    <source>
        <strain evidence="2 3">XDB06</strain>
    </source>
</reference>
<evidence type="ECO:0000259" key="1">
    <source>
        <dbReference type="Pfam" id="PF00857"/>
    </source>
</evidence>
<dbReference type="Gene3D" id="3.40.50.850">
    <property type="entry name" value="Isochorismatase-like"/>
    <property type="match status" value="1"/>
</dbReference>
<keyword evidence="2" id="KW-0378">Hydrolase</keyword>
<feature type="domain" description="Isochorismatase-like" evidence="1">
    <location>
        <begin position="14"/>
        <end position="162"/>
    </location>
</feature>
<dbReference type="InterPro" id="IPR036380">
    <property type="entry name" value="Isochorismatase-like_sf"/>
</dbReference>
<dbReference type="PANTHER" id="PTHR14119">
    <property type="entry name" value="HYDROLASE"/>
    <property type="match status" value="1"/>
</dbReference>
<dbReference type="PANTHER" id="PTHR14119:SF3">
    <property type="entry name" value="ISOCHORISMATASE DOMAIN-CONTAINING PROTEIN 2"/>
    <property type="match status" value="1"/>
</dbReference>
<dbReference type="EMBL" id="QUZK01000034">
    <property type="protein sequence ID" value="RFF30603.1"/>
    <property type="molecule type" value="Genomic_DNA"/>
</dbReference>
<dbReference type="OrthoDB" id="9796958at2"/>
<organism evidence="2 3">
    <name type="scientific">Wenzhouxiangella sediminis</name>
    <dbReference type="NCBI Taxonomy" id="1792836"/>
    <lineage>
        <taxon>Bacteria</taxon>
        <taxon>Pseudomonadati</taxon>
        <taxon>Pseudomonadota</taxon>
        <taxon>Gammaproteobacteria</taxon>
        <taxon>Chromatiales</taxon>
        <taxon>Wenzhouxiangellaceae</taxon>
        <taxon>Wenzhouxiangella</taxon>
    </lineage>
</organism>
<dbReference type="AlphaFoldDB" id="A0A3E1K948"/>
<proteinExistence type="predicted"/>
<dbReference type="Pfam" id="PF00857">
    <property type="entry name" value="Isochorismatase"/>
    <property type="match status" value="1"/>
</dbReference>
<comment type="caution">
    <text evidence="2">The sequence shown here is derived from an EMBL/GenBank/DDBJ whole genome shotgun (WGS) entry which is preliminary data.</text>
</comment>
<dbReference type="RefSeq" id="WP_116650546.1">
    <property type="nucleotide sequence ID" value="NZ_QUZK01000034.1"/>
</dbReference>